<evidence type="ECO:0000313" key="10">
    <source>
        <dbReference type="Proteomes" id="UP000693970"/>
    </source>
</evidence>
<dbReference type="InterPro" id="IPR000206">
    <property type="entry name" value="Ribosomal_bL12"/>
</dbReference>
<protein>
    <submittedName>
        <fullName evidence="9">Enoyl-acyl-carrier-protein reductase II</fullName>
    </submittedName>
</protein>
<comment type="similarity">
    <text evidence="1">Belongs to the bacterial ribosomal protein bL12 family.</text>
</comment>
<keyword evidence="3" id="KW-0288">FMN</keyword>
<dbReference type="InterPro" id="IPR013823">
    <property type="entry name" value="Ribosomal_bL12_C"/>
</dbReference>
<proteinExistence type="inferred from homology"/>
<feature type="region of interest" description="Disordered" evidence="7">
    <location>
        <begin position="384"/>
        <end position="418"/>
    </location>
</feature>
<dbReference type="EMBL" id="JAGRRH010000021">
    <property type="protein sequence ID" value="KAG7346283.1"/>
    <property type="molecule type" value="Genomic_DNA"/>
</dbReference>
<keyword evidence="4" id="KW-0689">Ribosomal protein</keyword>
<evidence type="ECO:0000256" key="5">
    <source>
        <dbReference type="ARBA" id="ARBA00023002"/>
    </source>
</evidence>
<dbReference type="FunFam" id="3.30.1390.10:FF:000001">
    <property type="entry name" value="50S ribosomal protein L7/L12"/>
    <property type="match status" value="1"/>
</dbReference>
<dbReference type="PANTHER" id="PTHR32332:SF20">
    <property type="entry name" value="2-NITROPROPANE DIOXYGENASE-LIKE PROTEIN"/>
    <property type="match status" value="1"/>
</dbReference>
<comment type="caution">
    <text evidence="9">The sequence shown here is derived from an EMBL/GenBank/DDBJ whole genome shotgun (WGS) entry which is preliminary data.</text>
</comment>
<evidence type="ECO:0000313" key="9">
    <source>
        <dbReference type="EMBL" id="KAG7346283.1"/>
    </source>
</evidence>
<keyword evidence="10" id="KW-1185">Reference proteome</keyword>
<dbReference type="GO" id="GO:1990904">
    <property type="term" value="C:ribonucleoprotein complex"/>
    <property type="evidence" value="ECO:0007669"/>
    <property type="project" value="UniProtKB-KW"/>
</dbReference>
<evidence type="ECO:0000256" key="4">
    <source>
        <dbReference type="ARBA" id="ARBA00022980"/>
    </source>
</evidence>
<sequence length="664" mass="71145">MASKGISTRITKLFGCKYPIILPGMSWISKPRLVAAVSNAGGVGILATGPLNPTETRDALREIRRLTDQPFGIGATLLMPGAAENAKVALEEQVPIVNVSLGKAEWIAEGLAQYGGKLLATVTTTKHAKAALETGADAFMVTGHEAAAHGGDVTSLVLVPSIAEQFPDVPIVAAGGFANGRGLVAALSLGADAVAMGSRMAVTRESPLAQATKEAIVRAAAHDTLYGSNFDGIAARVLKTPAAERAMQSRPWLPVVVYRSFQAARKLGIPLWKVIPGLVTQWQKMFVVAQFGAATEAIMAATVHGDVKGKGVQFVGQCQSMIDDIPDVDNLVQRIVREAVEVSRKQQHVFLESDDGSGLGQDKTVLGTCNDSIQEFIDVKPETSAASDHCKKPSTAKDESRNYGLHPTPTTTLGSMPTNQMKSDCFRRNDFPNVDCNGKVLRLSTVTSLPRPSFRQQHGRFSSNLLELSGILVQRGGRSFHVSLMRPVTESDTVLQEDQSKSNHDPLFDPNEVSYSFTSPPELSHESRQKVDALFKKILWLDMIEVHLLTQMVNEKLGISWKETEQGFSSAAGVVKTGAAGSDSGAEGQAAEVKTVFDLKLIGYDAKAKIKVIKEIRSIAGLGLKEAKDLVEGAPKVVQKQLKQDKAEELKAQLEAAGAEVELV</sequence>
<dbReference type="Pfam" id="PF03060">
    <property type="entry name" value="NMO"/>
    <property type="match status" value="1"/>
</dbReference>
<dbReference type="Proteomes" id="UP000693970">
    <property type="component" value="Unassembled WGS sequence"/>
</dbReference>
<dbReference type="Pfam" id="PF00542">
    <property type="entry name" value="Ribosomal_L12"/>
    <property type="match status" value="1"/>
</dbReference>
<accession>A0A9K3KM62</accession>
<evidence type="ECO:0000256" key="7">
    <source>
        <dbReference type="SAM" id="MobiDB-lite"/>
    </source>
</evidence>
<name>A0A9K3KM62_9STRA</name>
<dbReference type="GO" id="GO:0005840">
    <property type="term" value="C:ribosome"/>
    <property type="evidence" value="ECO:0007669"/>
    <property type="project" value="UniProtKB-KW"/>
</dbReference>
<dbReference type="OrthoDB" id="412383at2759"/>
<evidence type="ECO:0000259" key="8">
    <source>
        <dbReference type="Pfam" id="PF00542"/>
    </source>
</evidence>
<dbReference type="HAMAP" id="MF_00368">
    <property type="entry name" value="Ribosomal_bL12"/>
    <property type="match status" value="1"/>
</dbReference>
<dbReference type="GO" id="GO:0003735">
    <property type="term" value="F:structural constituent of ribosome"/>
    <property type="evidence" value="ECO:0007669"/>
    <property type="project" value="InterPro"/>
</dbReference>
<dbReference type="PANTHER" id="PTHR32332">
    <property type="entry name" value="2-NITROPROPANE DIOXYGENASE"/>
    <property type="match status" value="1"/>
</dbReference>
<keyword evidence="6" id="KW-0687">Ribonucleoprotein</keyword>
<dbReference type="GO" id="GO:0006412">
    <property type="term" value="P:translation"/>
    <property type="evidence" value="ECO:0007669"/>
    <property type="project" value="InterPro"/>
</dbReference>
<reference evidence="9" key="1">
    <citation type="journal article" date="2021" name="Sci. Rep.">
        <title>Diploid genomic architecture of Nitzschia inconspicua, an elite biomass production diatom.</title>
        <authorList>
            <person name="Oliver A."/>
            <person name="Podell S."/>
            <person name="Pinowska A."/>
            <person name="Traller J.C."/>
            <person name="Smith S.R."/>
            <person name="McClure R."/>
            <person name="Beliaev A."/>
            <person name="Bohutskyi P."/>
            <person name="Hill E.A."/>
            <person name="Rabines A."/>
            <person name="Zheng H."/>
            <person name="Allen L.Z."/>
            <person name="Kuo A."/>
            <person name="Grigoriev I.V."/>
            <person name="Allen A.E."/>
            <person name="Hazlebeck D."/>
            <person name="Allen E.E."/>
        </authorList>
    </citation>
    <scope>NUCLEOTIDE SEQUENCE</scope>
    <source>
        <strain evidence="9">Hildebrandi</strain>
    </source>
</reference>
<feature type="compositionally biased region" description="Polar residues" evidence="7">
    <location>
        <begin position="408"/>
        <end position="418"/>
    </location>
</feature>
<feature type="domain" description="Large ribosomal subunit protein bL12 C-terminal" evidence="8">
    <location>
        <begin position="597"/>
        <end position="663"/>
    </location>
</feature>
<dbReference type="GO" id="GO:0018580">
    <property type="term" value="F:nitronate monooxygenase activity"/>
    <property type="evidence" value="ECO:0007669"/>
    <property type="project" value="InterPro"/>
</dbReference>
<feature type="compositionally biased region" description="Basic and acidic residues" evidence="7">
    <location>
        <begin position="388"/>
        <end position="401"/>
    </location>
</feature>
<gene>
    <name evidence="9" type="ORF">IV203_005351</name>
</gene>
<keyword evidence="5" id="KW-0560">Oxidoreductase</keyword>
<evidence type="ECO:0000256" key="1">
    <source>
        <dbReference type="ARBA" id="ARBA00007197"/>
    </source>
</evidence>
<dbReference type="InterPro" id="IPR004136">
    <property type="entry name" value="NMO"/>
</dbReference>
<evidence type="ECO:0000256" key="2">
    <source>
        <dbReference type="ARBA" id="ARBA00022630"/>
    </source>
</evidence>
<dbReference type="CDD" id="cd04730">
    <property type="entry name" value="NPD_like"/>
    <property type="match status" value="1"/>
</dbReference>
<dbReference type="CDD" id="cd00387">
    <property type="entry name" value="Ribosomal_L7_L12"/>
    <property type="match status" value="1"/>
</dbReference>
<evidence type="ECO:0000256" key="3">
    <source>
        <dbReference type="ARBA" id="ARBA00022643"/>
    </source>
</evidence>
<dbReference type="AlphaFoldDB" id="A0A9K3KM62"/>
<organism evidence="9 10">
    <name type="scientific">Nitzschia inconspicua</name>
    <dbReference type="NCBI Taxonomy" id="303405"/>
    <lineage>
        <taxon>Eukaryota</taxon>
        <taxon>Sar</taxon>
        <taxon>Stramenopiles</taxon>
        <taxon>Ochrophyta</taxon>
        <taxon>Bacillariophyta</taxon>
        <taxon>Bacillariophyceae</taxon>
        <taxon>Bacillariophycidae</taxon>
        <taxon>Bacillariales</taxon>
        <taxon>Bacillariaceae</taxon>
        <taxon>Nitzschia</taxon>
    </lineage>
</organism>
<reference evidence="9" key="2">
    <citation type="submission" date="2021-04" db="EMBL/GenBank/DDBJ databases">
        <authorList>
            <person name="Podell S."/>
        </authorList>
    </citation>
    <scope>NUCLEOTIDE SEQUENCE</scope>
    <source>
        <strain evidence="9">Hildebrandi</strain>
    </source>
</reference>
<keyword evidence="2" id="KW-0285">Flavoprotein</keyword>
<evidence type="ECO:0000256" key="6">
    <source>
        <dbReference type="ARBA" id="ARBA00023274"/>
    </source>
</evidence>